<feature type="repeat" description="Pumilio" evidence="17">
    <location>
        <begin position="1290"/>
        <end position="1325"/>
    </location>
</feature>
<keyword evidence="10" id="KW-0256">Endoplasmic reticulum</keyword>
<dbReference type="InterPro" id="IPR017850">
    <property type="entry name" value="Alkaline_phosphatase_core_sf"/>
</dbReference>
<dbReference type="InterPro" id="IPR039524">
    <property type="entry name" value="PIGO/GPI13"/>
</dbReference>
<comment type="subcellular location">
    <subcellularLocation>
        <location evidence="2">Cytoplasm</location>
    </subcellularLocation>
    <subcellularLocation>
        <location evidence="1">Endoplasmic reticulum membrane</location>
        <topology evidence="1">Multi-pass membrane protein</topology>
    </subcellularLocation>
</comment>
<dbReference type="UniPathway" id="UPA00196"/>
<evidence type="ECO:0000256" key="6">
    <source>
        <dbReference type="ARBA" id="ARBA00022502"/>
    </source>
</evidence>
<feature type="repeat" description="Pumilio" evidence="17">
    <location>
        <begin position="1362"/>
        <end position="1397"/>
    </location>
</feature>
<keyword evidence="9" id="KW-0677">Repeat</keyword>
<feature type="repeat" description="Pumilio" evidence="17">
    <location>
        <begin position="1467"/>
        <end position="1503"/>
    </location>
</feature>
<evidence type="ECO:0000256" key="18">
    <source>
        <dbReference type="SAM" id="Phobius"/>
    </source>
</evidence>
<sequence length="1589" mass="183363">MGFLLTRSTLNLTSSCDIPPYVFTNQEILENDCWYPSTFKKAIIVVIDALRYDFTIKNPGSSLYCHNILTILHETSTKYPRQAFLRPFIADPPTTTLQRLKALTTGTLPTFIDAGSNFAGYRIGFLGDDTWISLYPTYFEPNITYPFDSFNVWDLDTVDNGINSYLFPLLNDTERTKWDILIVHYLGLDHSGHKYGPNHYETARKLSEMDTSIRKIMSKLQNDTLLIVFGDHVSALWMYSKGSTLPEFPSNLSSISQLDFVPTLSLLMGIPIPYNNLGGPIVEAFFYNKNLNWKDYSQAAKITAYQIKRYIESYKNVYGLDGFEHINLELDMGNIEHEFSQNDSQNNEYWEKQFFKYITYQQMILNKFREIWVKFDIWRIMAGIVILFGDLLSQFLFYLNLNYLLTKKIDILGFILKSIIGAGICALLSKSSLIFLSASDSALFGGCFVSILSFLSYFLKKAFFIQFPRSFGKFISIILIIVHGLILSSNSFIVWEEKAILFTISSIYTLNFFSVFSKHKKSIRILAITRILLLFLTARMMSSIRQCREEQQPFCKSTFFHNTGNFVISFFFLFLLVFIFLIFLPSTISHFLTNSKIHKDFRSFSFIGFKVGFILILVHSIIDFETLRFSQLTHFNYEKIQEIKMILEKSKLSNLLDLTFMLKTYSHKFTNIYNSNYFSLVLSWFIILTILQKPLGVVSFSFLFFQILLYVELLHLLEKDNSSEIDVILFALLGRSHFFSTGHQATLSSIQWDSAFLASKTVIYPLSPALVLGNTFGTHIFIAISLPLLNFQMKNNTINAMSNRLFQILQIFLLYYSMITTSSALFTALLRRHLMVWKIFAPKGSGGTFIYCVLLKNQDLGEIYYYQNLMGSTNLFPPSEKDPKHTWYRGTSDMVRTDDNNIYGGGFLPDTTMVLKDCFLGLSTPQANEELNTFSTFGTLQQTRYLQAANAQAAAMMHGINLSGEVYVPDLPVAETTQRSHGLRPVFSGLNDQYSGKYGNMFQEKHDTVEKGGTLDKLSQLHLDYHEHDEIPRNNQISYLFKAKGSEMNYSYQNNNLSNYYTLMQNMQQGTLNSKESDQTYCMDQKENSMHSSIHPYIDYKNDSRNFFKEPSLNQNDSYKNNGISKRQTHPYYSVKDTDFAKNIVNMQSIVPTKHAIKDTTSLITYPESEIAQKDYSQGGEMQSTGYSNDIFYHSQQYYDNTLHVLQQTYVNPISSTLNLSTQIKRQNDRCQSLRSSLLEEFRNNKNKKYELKDIFGYIVEFSGDQHGSRFIQQALEKANSEDKEVVFQEIYPNSLQLMTDVFGNYIIQKFIEHGNQTQKTLLLEQMKGHILNLSLQTYGCRVVQKVLEYIEIDQQINLVKELDGYVLKCIKNQNGNHVIQKIIEKVPMEHIQFIMDTFQGQIYTLAIHPYGCRVVQRMLGCCSQARHILNELHLYSRSLIRDQYGNYCIQHIIEKGEPEDRSKVISVVKENILKFSKHKYASNVVEKCITYGTDEEKKILIDEIMKKNEDGTPRLLPMMKDQYANYVIKKALDIASGDQLNKLIAEIKPHMQFLKKNLHGKALSLNIERLTTLSNNQTNQNNETHTKT</sequence>
<evidence type="ECO:0000256" key="12">
    <source>
        <dbReference type="ARBA" id="ARBA00022989"/>
    </source>
</evidence>
<evidence type="ECO:0000256" key="7">
    <source>
        <dbReference type="ARBA" id="ARBA00022679"/>
    </source>
</evidence>
<gene>
    <name evidence="20" type="ORF">MERGE_002657</name>
</gene>
<keyword evidence="8 18" id="KW-0812">Transmembrane</keyword>
<dbReference type="CDD" id="cd07920">
    <property type="entry name" value="Pumilio"/>
    <property type="match status" value="1"/>
</dbReference>
<dbReference type="SUPFAM" id="SSF53649">
    <property type="entry name" value="Alkaline phosphatase-like"/>
    <property type="match status" value="1"/>
</dbReference>
<evidence type="ECO:0000256" key="10">
    <source>
        <dbReference type="ARBA" id="ARBA00022824"/>
    </source>
</evidence>
<dbReference type="PANTHER" id="PTHR23071:SF1">
    <property type="entry name" value="GPI ETHANOLAMINE PHOSPHATE TRANSFERASE 3"/>
    <property type="match status" value="1"/>
</dbReference>
<dbReference type="GO" id="GO:0003723">
    <property type="term" value="F:RNA binding"/>
    <property type="evidence" value="ECO:0007669"/>
    <property type="project" value="UniProtKB-KW"/>
</dbReference>
<keyword evidence="6" id="KW-0337">GPI-anchor biosynthesis</keyword>
<evidence type="ECO:0000313" key="21">
    <source>
        <dbReference type="Proteomes" id="UP000663699"/>
    </source>
</evidence>
<dbReference type="EMBL" id="CP054537">
    <property type="protein sequence ID" value="QSL65347.1"/>
    <property type="molecule type" value="Genomic_DNA"/>
</dbReference>
<dbReference type="SUPFAM" id="SSF48371">
    <property type="entry name" value="ARM repeat"/>
    <property type="match status" value="1"/>
</dbReference>
<name>A0A899G9U8_9ASCO</name>
<keyword evidence="11" id="KW-0694">RNA-binding</keyword>
<feature type="transmembrane region" description="Helical" evidence="18">
    <location>
        <begin position="672"/>
        <end position="691"/>
    </location>
</feature>
<dbReference type="FunFam" id="1.25.10.10:FF:000004">
    <property type="entry name" value="Pumilio homolog 1 isoform 2"/>
    <property type="match status" value="1"/>
</dbReference>
<dbReference type="InterPro" id="IPR016024">
    <property type="entry name" value="ARM-type_fold"/>
</dbReference>
<feature type="repeat" description="Pumilio" evidence="17">
    <location>
        <begin position="1254"/>
        <end position="1289"/>
    </location>
</feature>
<comment type="similarity">
    <text evidence="15">Belongs to the PUF3 family.</text>
</comment>
<evidence type="ECO:0000256" key="1">
    <source>
        <dbReference type="ARBA" id="ARBA00004477"/>
    </source>
</evidence>
<evidence type="ECO:0000256" key="13">
    <source>
        <dbReference type="ARBA" id="ARBA00023136"/>
    </source>
</evidence>
<dbReference type="Gene3D" id="1.25.10.10">
    <property type="entry name" value="Leucine-rich Repeat Variant"/>
    <property type="match status" value="1"/>
</dbReference>
<feature type="repeat" description="Pumilio" evidence="17">
    <location>
        <begin position="1398"/>
        <end position="1437"/>
    </location>
</feature>
<dbReference type="InterPro" id="IPR002591">
    <property type="entry name" value="Phosphodiest/P_Trfase"/>
</dbReference>
<dbReference type="GO" id="GO:0061014">
    <property type="term" value="P:positive regulation of mRNA catabolic process"/>
    <property type="evidence" value="ECO:0007669"/>
    <property type="project" value="UniProtKB-ARBA"/>
</dbReference>
<evidence type="ECO:0000256" key="16">
    <source>
        <dbReference type="ARBA" id="ARBA00081811"/>
    </source>
</evidence>
<evidence type="ECO:0000256" key="17">
    <source>
        <dbReference type="PROSITE-ProRule" id="PRU00317"/>
    </source>
</evidence>
<evidence type="ECO:0000256" key="3">
    <source>
        <dbReference type="ARBA" id="ARBA00004687"/>
    </source>
</evidence>
<dbReference type="Pfam" id="PF01663">
    <property type="entry name" value="Phosphodiest"/>
    <property type="match status" value="1"/>
</dbReference>
<feature type="repeat" description="Pumilio" evidence="17">
    <location>
        <begin position="1326"/>
        <end position="1361"/>
    </location>
</feature>
<comment type="similarity">
    <text evidence="4">Belongs to the PIGG/PIGN/PIGO family. PIGO subfamily.</text>
</comment>
<feature type="transmembrane region" description="Helical" evidence="18">
    <location>
        <begin position="499"/>
        <end position="516"/>
    </location>
</feature>
<evidence type="ECO:0000256" key="11">
    <source>
        <dbReference type="ARBA" id="ARBA00022884"/>
    </source>
</evidence>
<dbReference type="Gene3D" id="3.40.720.10">
    <property type="entry name" value="Alkaline Phosphatase, subunit A"/>
    <property type="match status" value="1"/>
</dbReference>
<dbReference type="GO" id="GO:0006506">
    <property type="term" value="P:GPI anchor biosynthetic process"/>
    <property type="evidence" value="ECO:0007669"/>
    <property type="project" value="UniProtKB-UniPathway"/>
</dbReference>
<feature type="transmembrane region" description="Helical" evidence="18">
    <location>
        <begin position="564"/>
        <end position="584"/>
    </location>
</feature>
<feature type="domain" description="PUM-HD" evidence="19">
    <location>
        <begin position="1234"/>
        <end position="1572"/>
    </location>
</feature>
<comment type="pathway">
    <text evidence="3">Glycolipid biosynthesis; glycosylphosphatidylinositol-anchor biosynthesis.</text>
</comment>
<keyword evidence="5" id="KW-0963">Cytoplasm</keyword>
<evidence type="ECO:0000256" key="9">
    <source>
        <dbReference type="ARBA" id="ARBA00022737"/>
    </source>
</evidence>
<dbReference type="InterPro" id="IPR037675">
    <property type="entry name" value="PIG-O_N"/>
</dbReference>
<accession>A0A899G9U8</accession>
<dbReference type="GO" id="GO:0005789">
    <property type="term" value="C:endoplasmic reticulum membrane"/>
    <property type="evidence" value="ECO:0007669"/>
    <property type="project" value="UniProtKB-SubCell"/>
</dbReference>
<evidence type="ECO:0000256" key="5">
    <source>
        <dbReference type="ARBA" id="ARBA00022490"/>
    </source>
</evidence>
<feature type="transmembrane region" description="Helical" evidence="18">
    <location>
        <begin position="812"/>
        <end position="830"/>
    </location>
</feature>
<keyword evidence="7" id="KW-0808">Transferase</keyword>
<dbReference type="CDD" id="cd16023">
    <property type="entry name" value="GPI_EPT_3"/>
    <property type="match status" value="1"/>
</dbReference>
<feature type="transmembrane region" description="Helical" evidence="18">
    <location>
        <begin position="471"/>
        <end position="493"/>
    </location>
</feature>
<evidence type="ECO:0000256" key="8">
    <source>
        <dbReference type="ARBA" id="ARBA00022692"/>
    </source>
</evidence>
<feature type="transmembrane region" description="Helical" evidence="18">
    <location>
        <begin position="441"/>
        <end position="459"/>
    </location>
</feature>
<dbReference type="InterPro" id="IPR001313">
    <property type="entry name" value="Pumilio_RNA-bd_rpt"/>
</dbReference>
<protein>
    <recommendedName>
        <fullName evidence="16">Pumilio homology domain family member 3</fullName>
    </recommendedName>
</protein>
<dbReference type="PANTHER" id="PTHR23071">
    <property type="entry name" value="PHOSPHATIDYLINOSITOL GLYCAN"/>
    <property type="match status" value="1"/>
</dbReference>
<keyword evidence="13 18" id="KW-0472">Membrane</keyword>
<dbReference type="OrthoDB" id="668540at2759"/>
<keyword evidence="21" id="KW-1185">Reference proteome</keyword>
<dbReference type="InterPro" id="IPR033712">
    <property type="entry name" value="Pumilio_RNA-bd"/>
</dbReference>
<dbReference type="PROSITE" id="PS50303">
    <property type="entry name" value="PUM_HD"/>
    <property type="match status" value="1"/>
</dbReference>
<feature type="transmembrane region" description="Helical" evidence="18">
    <location>
        <begin position="604"/>
        <end position="622"/>
    </location>
</feature>
<keyword evidence="12 18" id="KW-1133">Transmembrane helix</keyword>
<keyword evidence="14" id="KW-0325">Glycoprotein</keyword>
<evidence type="ECO:0000313" key="20">
    <source>
        <dbReference type="EMBL" id="QSL65347.1"/>
    </source>
</evidence>
<feature type="transmembrane region" description="Helical" evidence="18">
    <location>
        <begin position="377"/>
        <end position="399"/>
    </location>
</feature>
<dbReference type="InterPro" id="IPR033133">
    <property type="entry name" value="PUM-HD"/>
</dbReference>
<evidence type="ECO:0000256" key="2">
    <source>
        <dbReference type="ARBA" id="ARBA00004496"/>
    </source>
</evidence>
<reference evidence="20" key="1">
    <citation type="submission" date="2020-06" db="EMBL/GenBank/DDBJ databases">
        <title>Genomes of multiple members of Pneumocystis genus reveal paths to human pathogen Pneumocystis jirovecii.</title>
        <authorList>
            <person name="Cisse O.H."/>
            <person name="Ma L."/>
            <person name="Dekker J."/>
            <person name="Khil P."/>
            <person name="Jo J."/>
            <person name="Brenchley J."/>
            <person name="Blair R."/>
            <person name="Pahar B."/>
            <person name="Chabe M."/>
            <person name="Van Rompay K.A."/>
            <person name="Keesler R."/>
            <person name="Sukura A."/>
            <person name="Hirsch V."/>
            <person name="Kutty G."/>
            <person name="Liu Y."/>
            <person name="Peng L."/>
            <person name="Chen J."/>
            <person name="Song J."/>
            <person name="Weissenbacher-Lang C."/>
            <person name="Xu J."/>
            <person name="Upham N.S."/>
            <person name="Stajich J.E."/>
            <person name="Cuomo C.A."/>
            <person name="Cushion M.T."/>
            <person name="Kovacs J.A."/>
        </authorList>
    </citation>
    <scope>NUCLEOTIDE SEQUENCE</scope>
    <source>
        <strain evidence="20">2A</strain>
    </source>
</reference>
<proteinExistence type="inferred from homology"/>
<evidence type="ECO:0000256" key="4">
    <source>
        <dbReference type="ARBA" id="ARBA00008695"/>
    </source>
</evidence>
<dbReference type="Pfam" id="PF00806">
    <property type="entry name" value="PUF"/>
    <property type="match status" value="8"/>
</dbReference>
<evidence type="ECO:0000256" key="14">
    <source>
        <dbReference type="ARBA" id="ARBA00023180"/>
    </source>
</evidence>
<dbReference type="GO" id="GO:0051377">
    <property type="term" value="F:mannose-ethanolamine phosphotransferase activity"/>
    <property type="evidence" value="ECO:0007669"/>
    <property type="project" value="InterPro"/>
</dbReference>
<feature type="transmembrane region" description="Helical" evidence="18">
    <location>
        <begin position="769"/>
        <end position="791"/>
    </location>
</feature>
<feature type="repeat" description="Pumilio" evidence="17">
    <location>
        <begin position="1504"/>
        <end position="1546"/>
    </location>
</feature>
<evidence type="ECO:0000259" key="19">
    <source>
        <dbReference type="PROSITE" id="PS50303"/>
    </source>
</evidence>
<feature type="transmembrane region" description="Helical" evidence="18">
    <location>
        <begin position="411"/>
        <end position="429"/>
    </location>
</feature>
<organism evidence="20 21">
    <name type="scientific">Pneumocystis wakefieldiae</name>
    <dbReference type="NCBI Taxonomy" id="38082"/>
    <lineage>
        <taxon>Eukaryota</taxon>
        <taxon>Fungi</taxon>
        <taxon>Dikarya</taxon>
        <taxon>Ascomycota</taxon>
        <taxon>Taphrinomycotina</taxon>
        <taxon>Pneumocystomycetes</taxon>
        <taxon>Pneumocystaceae</taxon>
        <taxon>Pneumocystis</taxon>
    </lineage>
</organism>
<dbReference type="Proteomes" id="UP000663699">
    <property type="component" value="Chromosome 6"/>
</dbReference>
<dbReference type="InterPro" id="IPR011989">
    <property type="entry name" value="ARM-like"/>
</dbReference>
<dbReference type="PROSITE" id="PS50302">
    <property type="entry name" value="PUM"/>
    <property type="match status" value="7"/>
</dbReference>
<evidence type="ECO:0000256" key="15">
    <source>
        <dbReference type="ARBA" id="ARBA00060736"/>
    </source>
</evidence>
<dbReference type="SMART" id="SM00025">
    <property type="entry name" value="Pumilio"/>
    <property type="match status" value="8"/>
</dbReference>